<reference evidence="1" key="1">
    <citation type="submission" date="2013-07" db="EMBL/GenBank/DDBJ databases">
        <title>The genome of Eucalyptus grandis.</title>
        <authorList>
            <person name="Schmutz J."/>
            <person name="Hayes R."/>
            <person name="Myburg A."/>
            <person name="Tuskan G."/>
            <person name="Grattapaglia D."/>
            <person name="Rokhsar D.S."/>
        </authorList>
    </citation>
    <scope>NUCLEOTIDE SEQUENCE</scope>
    <source>
        <tissue evidence="1">Leaf extractions</tissue>
    </source>
</reference>
<name>A0A059BN62_EUCGR</name>
<dbReference type="Gramene" id="KCW67326">
    <property type="protein sequence ID" value="KCW67326"/>
    <property type="gene ID" value="EUGRSUZ_F01112"/>
</dbReference>
<organism evidence="1">
    <name type="scientific">Eucalyptus grandis</name>
    <name type="common">Flooded gum</name>
    <dbReference type="NCBI Taxonomy" id="71139"/>
    <lineage>
        <taxon>Eukaryota</taxon>
        <taxon>Viridiplantae</taxon>
        <taxon>Streptophyta</taxon>
        <taxon>Embryophyta</taxon>
        <taxon>Tracheophyta</taxon>
        <taxon>Spermatophyta</taxon>
        <taxon>Magnoliopsida</taxon>
        <taxon>eudicotyledons</taxon>
        <taxon>Gunneridae</taxon>
        <taxon>Pentapetalae</taxon>
        <taxon>rosids</taxon>
        <taxon>malvids</taxon>
        <taxon>Myrtales</taxon>
        <taxon>Myrtaceae</taxon>
        <taxon>Myrtoideae</taxon>
        <taxon>Eucalypteae</taxon>
        <taxon>Eucalyptus</taxon>
    </lineage>
</organism>
<protein>
    <submittedName>
        <fullName evidence="1">Uncharacterized protein</fullName>
    </submittedName>
</protein>
<evidence type="ECO:0000313" key="1">
    <source>
        <dbReference type="EMBL" id="KCW67326.1"/>
    </source>
</evidence>
<dbReference type="AlphaFoldDB" id="A0A059BN62"/>
<proteinExistence type="predicted"/>
<dbReference type="InParanoid" id="A0A059BN62"/>
<accession>A0A059BN62</accession>
<gene>
    <name evidence="1" type="ORF">EUGRSUZ_F01112</name>
</gene>
<sequence>MDVNKILGIAKMPSFLFRRSAMSRCILEDTRKLDLEIFSVRLADMRVQLTFIGKIKSKRNDDPPLQKIRGVRS</sequence>
<dbReference type="EMBL" id="KK198758">
    <property type="protein sequence ID" value="KCW67326.1"/>
    <property type="molecule type" value="Genomic_DNA"/>
</dbReference>